<comment type="caution">
    <text evidence="5">The sequence shown here is derived from an EMBL/GenBank/DDBJ whole genome shotgun (WGS) entry which is preliminary data.</text>
</comment>
<keyword evidence="1" id="KW-0229">DNA integration</keyword>
<keyword evidence="2" id="KW-0238">DNA-binding</keyword>
<sequence length="269" mass="31037">MYPLKIGTISPFKREDNMTADYAQIRINRNGQPVYQETRTLDRKWVAHAWMKRREAELAVPGALERMNRKTVSVKQMIDRYLDEYEKVRTLGKTKRATLNAISESWLREVADSELTSQKLVEYAQWRMGKEGGGVQAQTVANDLSHLGAVLSVAKPAWGYDVVPHAMSDARIVLRKVGMVGKSKERTRRPNKDELDALFTHFFEMQIRKPSSINMPKVLGFAIFSTRRQAGRNYPYSLERSERKMPGCAGQRYEKSWTEDRQRRLVPPS</sequence>
<evidence type="ECO:0000256" key="3">
    <source>
        <dbReference type="SAM" id="MobiDB-lite"/>
    </source>
</evidence>
<dbReference type="EMBL" id="RBSD01000122">
    <property type="protein sequence ID" value="RMR85557.1"/>
    <property type="molecule type" value="Genomic_DNA"/>
</dbReference>
<dbReference type="GO" id="GO:0003677">
    <property type="term" value="F:DNA binding"/>
    <property type="evidence" value="ECO:0007669"/>
    <property type="project" value="UniProtKB-UniRule"/>
</dbReference>
<evidence type="ECO:0000313" key="6">
    <source>
        <dbReference type="Proteomes" id="UP000268004"/>
    </source>
</evidence>
<accession>A0A3M4YCA3</accession>
<name>A0A3M4YCA3_9PSED</name>
<dbReference type="PROSITE" id="PS51900">
    <property type="entry name" value="CB"/>
    <property type="match status" value="1"/>
</dbReference>
<evidence type="ECO:0000259" key="4">
    <source>
        <dbReference type="PROSITE" id="PS51900"/>
    </source>
</evidence>
<feature type="compositionally biased region" description="Basic and acidic residues" evidence="3">
    <location>
        <begin position="252"/>
        <end position="263"/>
    </location>
</feature>
<protein>
    <submittedName>
        <fullName evidence="5">Chorismate mutase</fullName>
    </submittedName>
</protein>
<evidence type="ECO:0000256" key="2">
    <source>
        <dbReference type="PROSITE-ProRule" id="PRU01248"/>
    </source>
</evidence>
<dbReference type="InterPro" id="IPR011010">
    <property type="entry name" value="DNA_brk_join_enz"/>
</dbReference>
<reference evidence="5 6" key="1">
    <citation type="submission" date="2018-08" db="EMBL/GenBank/DDBJ databases">
        <title>Recombination of ecologically and evolutionarily significant loci maintains genetic cohesion in the Pseudomonas syringae species complex.</title>
        <authorList>
            <person name="Dillon M."/>
            <person name="Thakur S."/>
            <person name="Almeida R.N.D."/>
            <person name="Weir B.S."/>
            <person name="Guttman D.S."/>
        </authorList>
    </citation>
    <scope>NUCLEOTIDE SEQUENCE [LARGE SCALE GENOMIC DNA]</scope>
    <source>
        <strain evidence="5 6">ICMP 4996</strain>
    </source>
</reference>
<feature type="domain" description="Core-binding (CB)" evidence="4">
    <location>
        <begin position="72"/>
        <end position="155"/>
    </location>
</feature>
<gene>
    <name evidence="5" type="ORF">ALP78_00586</name>
</gene>
<feature type="region of interest" description="Disordered" evidence="3">
    <location>
        <begin position="238"/>
        <end position="269"/>
    </location>
</feature>
<dbReference type="SUPFAM" id="SSF56349">
    <property type="entry name" value="DNA breaking-rejoining enzymes"/>
    <property type="match status" value="1"/>
</dbReference>
<dbReference type="GO" id="GO:0015074">
    <property type="term" value="P:DNA integration"/>
    <property type="evidence" value="ECO:0007669"/>
    <property type="project" value="UniProtKB-KW"/>
</dbReference>
<organism evidence="5 6">
    <name type="scientific">Pseudomonas coronafaciens pv. striafaciens</name>
    <dbReference type="NCBI Taxonomy" id="235276"/>
    <lineage>
        <taxon>Bacteria</taxon>
        <taxon>Pseudomonadati</taxon>
        <taxon>Pseudomonadota</taxon>
        <taxon>Gammaproteobacteria</taxon>
        <taxon>Pseudomonadales</taxon>
        <taxon>Pseudomonadaceae</taxon>
        <taxon>Pseudomonas</taxon>
        <taxon>Pseudomonas coronafaciens</taxon>
    </lineage>
</organism>
<dbReference type="AlphaFoldDB" id="A0A3M4YCA3"/>
<evidence type="ECO:0000256" key="1">
    <source>
        <dbReference type="ARBA" id="ARBA00022908"/>
    </source>
</evidence>
<evidence type="ECO:0000313" key="5">
    <source>
        <dbReference type="EMBL" id="RMR85557.1"/>
    </source>
</evidence>
<dbReference type="Proteomes" id="UP000268004">
    <property type="component" value="Unassembled WGS sequence"/>
</dbReference>
<dbReference type="InterPro" id="IPR044068">
    <property type="entry name" value="CB"/>
</dbReference>
<proteinExistence type="predicted"/>